<comment type="caution">
    <text evidence="3">The sequence shown here is derived from an EMBL/GenBank/DDBJ whole genome shotgun (WGS) entry which is preliminary data.</text>
</comment>
<proteinExistence type="predicted"/>
<evidence type="ECO:0000256" key="1">
    <source>
        <dbReference type="SAM" id="MobiDB-lite"/>
    </source>
</evidence>
<feature type="region of interest" description="Disordered" evidence="1">
    <location>
        <begin position="64"/>
        <end position="90"/>
    </location>
</feature>
<reference evidence="3 4" key="1">
    <citation type="journal article" date="2024" name="J Genomics">
        <title>Draft genome sequencing and assembly of Favolaschia claudopus CIRM-BRFM 2984 isolated from oak limbs.</title>
        <authorList>
            <person name="Navarro D."/>
            <person name="Drula E."/>
            <person name="Chaduli D."/>
            <person name="Cazenave R."/>
            <person name="Ahrendt S."/>
            <person name="Wang J."/>
            <person name="Lipzen A."/>
            <person name="Daum C."/>
            <person name="Barry K."/>
            <person name="Grigoriev I.V."/>
            <person name="Favel A."/>
            <person name="Rosso M.N."/>
            <person name="Martin F."/>
        </authorList>
    </citation>
    <scope>NUCLEOTIDE SEQUENCE [LARGE SCALE GENOMIC DNA]</scope>
    <source>
        <strain evidence="3 4">CIRM-BRFM 2984</strain>
    </source>
</reference>
<keyword evidence="4" id="KW-1185">Reference proteome</keyword>
<dbReference type="Proteomes" id="UP001362999">
    <property type="component" value="Unassembled WGS sequence"/>
</dbReference>
<organism evidence="3 4">
    <name type="scientific">Favolaschia claudopus</name>
    <dbReference type="NCBI Taxonomy" id="2862362"/>
    <lineage>
        <taxon>Eukaryota</taxon>
        <taxon>Fungi</taxon>
        <taxon>Dikarya</taxon>
        <taxon>Basidiomycota</taxon>
        <taxon>Agaricomycotina</taxon>
        <taxon>Agaricomycetes</taxon>
        <taxon>Agaricomycetidae</taxon>
        <taxon>Agaricales</taxon>
        <taxon>Marasmiineae</taxon>
        <taxon>Mycenaceae</taxon>
        <taxon>Favolaschia</taxon>
    </lineage>
</organism>
<accession>A0AAW0ADI6</accession>
<feature type="non-terminal residue" evidence="3">
    <location>
        <position position="1"/>
    </location>
</feature>
<evidence type="ECO:0000259" key="2">
    <source>
        <dbReference type="Pfam" id="PF20209"/>
    </source>
</evidence>
<dbReference type="Pfam" id="PF20209">
    <property type="entry name" value="DUF6570"/>
    <property type="match status" value="1"/>
</dbReference>
<sequence>GSRKNAATLRADFERHQCTSACLILKSEAMQAGITSSLILSPAAFQESALILNLRLGSIKMKQKPADDSASESNKCARKSAESSTPHTEFPIMLSQTEKDKIVSEFRDSTDNKSLKRYECSFCGKLEYTVDVKMRSVNDLDISLLERAVENLREVCSQPCIKSYKSSSLIDESIYALCHLCNLSVTHNKFQTIPLRSYANGLWIGEVPPELQGLTFLEEQCIARARATKCMYKISLGPTGQLAARGNVCILPQDTSSFCKGDARPAFQTQRRGLRYSRRIT</sequence>
<dbReference type="InterPro" id="IPR046700">
    <property type="entry name" value="DUF6570"/>
</dbReference>
<name>A0AAW0ADI6_9AGAR</name>
<feature type="domain" description="DUF6570" evidence="2">
    <location>
        <begin position="191"/>
        <end position="256"/>
    </location>
</feature>
<gene>
    <name evidence="3" type="ORF">R3P38DRAFT_2554224</name>
</gene>
<protein>
    <recommendedName>
        <fullName evidence="2">DUF6570 domain-containing protein</fullName>
    </recommendedName>
</protein>
<evidence type="ECO:0000313" key="4">
    <source>
        <dbReference type="Proteomes" id="UP001362999"/>
    </source>
</evidence>
<dbReference type="AlphaFoldDB" id="A0AAW0ADI6"/>
<evidence type="ECO:0000313" key="3">
    <source>
        <dbReference type="EMBL" id="KAK7007250.1"/>
    </source>
</evidence>
<dbReference type="EMBL" id="JAWWNJ010000072">
    <property type="protein sequence ID" value="KAK7007250.1"/>
    <property type="molecule type" value="Genomic_DNA"/>
</dbReference>